<organism evidence="1 2">
    <name type="scientific">Laccaria amethystina LaAM-08-1</name>
    <dbReference type="NCBI Taxonomy" id="1095629"/>
    <lineage>
        <taxon>Eukaryota</taxon>
        <taxon>Fungi</taxon>
        <taxon>Dikarya</taxon>
        <taxon>Basidiomycota</taxon>
        <taxon>Agaricomycotina</taxon>
        <taxon>Agaricomycetes</taxon>
        <taxon>Agaricomycetidae</taxon>
        <taxon>Agaricales</taxon>
        <taxon>Agaricineae</taxon>
        <taxon>Hydnangiaceae</taxon>
        <taxon>Laccaria</taxon>
    </lineage>
</organism>
<evidence type="ECO:0000313" key="2">
    <source>
        <dbReference type="Proteomes" id="UP000054477"/>
    </source>
</evidence>
<dbReference type="AlphaFoldDB" id="A0A0C9XII9"/>
<proteinExistence type="predicted"/>
<protein>
    <submittedName>
        <fullName evidence="1">Uncharacterized protein</fullName>
    </submittedName>
</protein>
<dbReference type="EMBL" id="KN838566">
    <property type="protein sequence ID" value="KIK04846.1"/>
    <property type="molecule type" value="Genomic_DNA"/>
</dbReference>
<evidence type="ECO:0000313" key="1">
    <source>
        <dbReference type="EMBL" id="KIK04846.1"/>
    </source>
</evidence>
<dbReference type="HOGENOM" id="CLU_1661051_0_0_1"/>
<dbReference type="OrthoDB" id="2995174at2759"/>
<sequence length="159" mass="17576">MGRGLVIASFNASFPCISSQNRLVYYRIYARDGAIETNNRIYSNDEFLSRIFTKSVAPPHTVASLKKHLCKTEGFAHSWRYSSLFASLSDKEATLDAEFISLFDPSGPGSSEHDPVALVVYDNRARKSIAANLKNLPKRPDARNPSYGKSLFLFPPAGG</sequence>
<dbReference type="Proteomes" id="UP000054477">
    <property type="component" value="Unassembled WGS sequence"/>
</dbReference>
<reference evidence="1 2" key="1">
    <citation type="submission" date="2014-04" db="EMBL/GenBank/DDBJ databases">
        <authorList>
            <consortium name="DOE Joint Genome Institute"/>
            <person name="Kuo A."/>
            <person name="Kohler A."/>
            <person name="Nagy L.G."/>
            <person name="Floudas D."/>
            <person name="Copeland A."/>
            <person name="Barry K.W."/>
            <person name="Cichocki N."/>
            <person name="Veneault-Fourrey C."/>
            <person name="LaButti K."/>
            <person name="Lindquist E.A."/>
            <person name="Lipzen A."/>
            <person name="Lundell T."/>
            <person name="Morin E."/>
            <person name="Murat C."/>
            <person name="Sun H."/>
            <person name="Tunlid A."/>
            <person name="Henrissat B."/>
            <person name="Grigoriev I.V."/>
            <person name="Hibbett D.S."/>
            <person name="Martin F."/>
            <person name="Nordberg H.P."/>
            <person name="Cantor M.N."/>
            <person name="Hua S.X."/>
        </authorList>
    </citation>
    <scope>NUCLEOTIDE SEQUENCE [LARGE SCALE GENOMIC DNA]</scope>
    <source>
        <strain evidence="1 2">LaAM-08-1</strain>
    </source>
</reference>
<keyword evidence="2" id="KW-1185">Reference proteome</keyword>
<name>A0A0C9XII9_9AGAR</name>
<accession>A0A0C9XII9</accession>
<gene>
    <name evidence="1" type="ORF">K443DRAFT_92290</name>
</gene>
<reference evidence="2" key="2">
    <citation type="submission" date="2015-01" db="EMBL/GenBank/DDBJ databases">
        <title>Evolutionary Origins and Diversification of the Mycorrhizal Mutualists.</title>
        <authorList>
            <consortium name="DOE Joint Genome Institute"/>
            <consortium name="Mycorrhizal Genomics Consortium"/>
            <person name="Kohler A."/>
            <person name="Kuo A."/>
            <person name="Nagy L.G."/>
            <person name="Floudas D."/>
            <person name="Copeland A."/>
            <person name="Barry K.W."/>
            <person name="Cichocki N."/>
            <person name="Veneault-Fourrey C."/>
            <person name="LaButti K."/>
            <person name="Lindquist E.A."/>
            <person name="Lipzen A."/>
            <person name="Lundell T."/>
            <person name="Morin E."/>
            <person name="Murat C."/>
            <person name="Riley R."/>
            <person name="Ohm R."/>
            <person name="Sun H."/>
            <person name="Tunlid A."/>
            <person name="Henrissat B."/>
            <person name="Grigoriev I.V."/>
            <person name="Hibbett D.S."/>
            <person name="Martin F."/>
        </authorList>
    </citation>
    <scope>NUCLEOTIDE SEQUENCE [LARGE SCALE GENOMIC DNA]</scope>
    <source>
        <strain evidence="2">LaAM-08-1</strain>
    </source>
</reference>